<proteinExistence type="inferred from homology"/>
<keyword evidence="3" id="KW-0479">Metal-binding</keyword>
<dbReference type="GO" id="GO:0004239">
    <property type="term" value="F:initiator methionyl aminopeptidase activity"/>
    <property type="evidence" value="ECO:0007669"/>
    <property type="project" value="UniProtKB-EC"/>
</dbReference>
<dbReference type="GO" id="GO:0006508">
    <property type="term" value="P:proteolysis"/>
    <property type="evidence" value="ECO:0007669"/>
    <property type="project" value="UniProtKB-KW"/>
</dbReference>
<dbReference type="GO" id="GO:0046872">
    <property type="term" value="F:metal ion binding"/>
    <property type="evidence" value="ECO:0007669"/>
    <property type="project" value="UniProtKB-KW"/>
</dbReference>
<evidence type="ECO:0000313" key="6">
    <source>
        <dbReference type="EMBL" id="MPM14221.1"/>
    </source>
</evidence>
<evidence type="ECO:0000256" key="4">
    <source>
        <dbReference type="ARBA" id="ARBA00022801"/>
    </source>
</evidence>
<protein>
    <submittedName>
        <fullName evidence="6">Methionine aminopeptidase 1</fullName>
        <ecNumber evidence="6">3.4.11.18</ecNumber>
    </submittedName>
</protein>
<dbReference type="CDD" id="cd01086">
    <property type="entry name" value="MetAP1"/>
    <property type="match status" value="1"/>
</dbReference>
<gene>
    <name evidence="6" type="primary">map_32</name>
    <name evidence="6" type="ORF">SDC9_60582</name>
</gene>
<evidence type="ECO:0000256" key="2">
    <source>
        <dbReference type="ARBA" id="ARBA00022670"/>
    </source>
</evidence>
<evidence type="ECO:0000256" key="3">
    <source>
        <dbReference type="ARBA" id="ARBA00022723"/>
    </source>
</evidence>
<feature type="domain" description="Peptidase M24" evidence="5">
    <location>
        <begin position="16"/>
        <end position="237"/>
    </location>
</feature>
<dbReference type="HAMAP" id="MF_01974">
    <property type="entry name" value="MetAP_1"/>
    <property type="match status" value="1"/>
</dbReference>
<dbReference type="NCBIfam" id="TIGR00500">
    <property type="entry name" value="met_pdase_I"/>
    <property type="match status" value="1"/>
</dbReference>
<evidence type="ECO:0000256" key="1">
    <source>
        <dbReference type="ARBA" id="ARBA00022438"/>
    </source>
</evidence>
<keyword evidence="2" id="KW-0645">Protease</keyword>
<dbReference type="PANTHER" id="PTHR43330">
    <property type="entry name" value="METHIONINE AMINOPEPTIDASE"/>
    <property type="match status" value="1"/>
</dbReference>
<dbReference type="EC" id="3.4.11.18" evidence="6"/>
<keyword evidence="1 6" id="KW-0031">Aminopeptidase</keyword>
<comment type="caution">
    <text evidence="6">The sequence shown here is derived from an EMBL/GenBank/DDBJ whole genome shotgun (WGS) entry which is preliminary data.</text>
</comment>
<accession>A0A644XEN2</accession>
<dbReference type="InterPro" id="IPR002467">
    <property type="entry name" value="Pept_M24A_MAP1"/>
</dbReference>
<dbReference type="GO" id="GO:0070006">
    <property type="term" value="F:metalloaminopeptidase activity"/>
    <property type="evidence" value="ECO:0007669"/>
    <property type="project" value="InterPro"/>
</dbReference>
<dbReference type="AlphaFoldDB" id="A0A644XEN2"/>
<dbReference type="PROSITE" id="PS00680">
    <property type="entry name" value="MAP_1"/>
    <property type="match status" value="1"/>
</dbReference>
<dbReference type="PRINTS" id="PR00599">
    <property type="entry name" value="MAPEPTIDASE"/>
</dbReference>
<evidence type="ECO:0000259" key="5">
    <source>
        <dbReference type="Pfam" id="PF00557"/>
    </source>
</evidence>
<organism evidence="6">
    <name type="scientific">bioreactor metagenome</name>
    <dbReference type="NCBI Taxonomy" id="1076179"/>
    <lineage>
        <taxon>unclassified sequences</taxon>
        <taxon>metagenomes</taxon>
        <taxon>ecological metagenomes</taxon>
    </lineage>
</organism>
<dbReference type="InterPro" id="IPR000994">
    <property type="entry name" value="Pept_M24"/>
</dbReference>
<dbReference type="PANTHER" id="PTHR43330:SF27">
    <property type="entry name" value="METHIONINE AMINOPEPTIDASE"/>
    <property type="match status" value="1"/>
</dbReference>
<name>A0A644XEN2_9ZZZZ</name>
<dbReference type="EMBL" id="VSSQ01002244">
    <property type="protein sequence ID" value="MPM14221.1"/>
    <property type="molecule type" value="Genomic_DNA"/>
</dbReference>
<dbReference type="Gene3D" id="3.90.230.10">
    <property type="entry name" value="Creatinase/methionine aminopeptidase superfamily"/>
    <property type="match status" value="1"/>
</dbReference>
<keyword evidence="4 6" id="KW-0378">Hydrolase</keyword>
<dbReference type="Pfam" id="PF00557">
    <property type="entry name" value="Peptidase_M24"/>
    <property type="match status" value="1"/>
</dbReference>
<dbReference type="GO" id="GO:0005829">
    <property type="term" value="C:cytosol"/>
    <property type="evidence" value="ECO:0007669"/>
    <property type="project" value="TreeGrafter"/>
</dbReference>
<sequence>MISYKTKEEIEILKLNGDLVSRTLAEVGKNIAPGITTLELDKIAETFIRDNGAEPAFLGYGGFPYTLCISVNDVIVHGFASEYRLKEGDIISVDCGTRLKGYYGDSAYTFTVGNVSDETAKLLKVTKESLFRGIEKAVAGNRVGDISSAVQQHVEKNGFTVVREMVGHGIGRNLHESPEVPNYGNRGSGKKLADGMVICIEPMVNAGSRSVVLHDDGWTLSTADGKNSAHFELMVAIDGNTPKVLSTFGYIENINI</sequence>
<dbReference type="InterPro" id="IPR001714">
    <property type="entry name" value="Pept_M24_MAP"/>
</dbReference>
<dbReference type="InterPro" id="IPR036005">
    <property type="entry name" value="Creatinase/aminopeptidase-like"/>
</dbReference>
<reference evidence="6" key="1">
    <citation type="submission" date="2019-08" db="EMBL/GenBank/DDBJ databases">
        <authorList>
            <person name="Kucharzyk K."/>
            <person name="Murdoch R.W."/>
            <person name="Higgins S."/>
            <person name="Loffler F."/>
        </authorList>
    </citation>
    <scope>NUCLEOTIDE SEQUENCE</scope>
</reference>
<dbReference type="SUPFAM" id="SSF55920">
    <property type="entry name" value="Creatinase/aminopeptidase"/>
    <property type="match status" value="1"/>
</dbReference>